<proteinExistence type="predicted"/>
<dbReference type="KEGG" id="pary:A4V02_11465"/>
<dbReference type="EMBL" id="CP015402">
    <property type="protein sequence ID" value="ANU64270.1"/>
    <property type="molecule type" value="Genomic_DNA"/>
</dbReference>
<organism evidence="1 3">
    <name type="scientific">Muribaculum intestinale</name>
    <dbReference type="NCBI Taxonomy" id="1796646"/>
    <lineage>
        <taxon>Bacteria</taxon>
        <taxon>Pseudomonadati</taxon>
        <taxon>Bacteroidota</taxon>
        <taxon>Bacteroidia</taxon>
        <taxon>Bacteroidales</taxon>
        <taxon>Muribaculaceae</taxon>
        <taxon>Muribaculum</taxon>
    </lineage>
</organism>
<sequence>MLNKKTLITLIASVCVILPVGCTSQNEIDETINPIVENTATGDDIMFLKTNPTTITKSDITAVSDEFRDILETKNSLLSRSANELEVYHFEDATAKRDAYAIANPTFPNSCIIECQSTESNASVIISFEQVSDNEFIALDEEGKVMRSFVYDPETQILWTSNDPERQFSKQDQFLCNTMFTSLNVLICGSLSVTTLGGSLLVGLGCQVAAYYVCD</sequence>
<accession>A0A1B1SC32</accession>
<gene>
    <name evidence="1" type="ORF">A4V02_11465</name>
    <name evidence="2" type="ORF">E5333_06880</name>
</gene>
<evidence type="ECO:0000313" key="4">
    <source>
        <dbReference type="Proteomes" id="UP000306630"/>
    </source>
</evidence>
<dbReference type="AlphaFoldDB" id="A0A1B1SC32"/>
<dbReference type="Proteomes" id="UP000186351">
    <property type="component" value="Chromosome"/>
</dbReference>
<reference evidence="3" key="1">
    <citation type="submission" date="2016-04" db="EMBL/GenBank/DDBJ databases">
        <title>Complete Genome Sequences of Twelve Strains of a Stable Defined Moderately Diverse Mouse Microbiota 2 (sDMDMm2).</title>
        <authorList>
            <person name="Uchimura Y."/>
            <person name="Wyss M."/>
            <person name="Brugiroux S."/>
            <person name="Limenitakis J.P."/>
            <person name="Stecher B."/>
            <person name="McCoy K.D."/>
            <person name="Macpherson A.J."/>
        </authorList>
    </citation>
    <scope>NUCLEOTIDE SEQUENCE [LARGE SCALE GENOMIC DNA]</scope>
    <source>
        <strain evidence="3">YL27</strain>
    </source>
</reference>
<keyword evidence="3" id="KW-1185">Reference proteome</keyword>
<dbReference type="EMBL" id="SRYD01000023">
    <property type="protein sequence ID" value="TGY74289.1"/>
    <property type="molecule type" value="Genomic_DNA"/>
</dbReference>
<accession>A0A1Z2XGS8</accession>
<dbReference type="Proteomes" id="UP000306630">
    <property type="component" value="Unassembled WGS sequence"/>
</dbReference>
<reference evidence="1" key="2">
    <citation type="submission" date="2017-04" db="EMBL/GenBank/DDBJ databases">
        <title>Complete Genome Sequences of Twelve Strains of a Stable Defined Moderately Diverse Mouse Microbiota 2 (sDMDMm2).</title>
        <authorList>
            <person name="Uchimura Y."/>
            <person name="Wyss M."/>
            <person name="Brugiroux S."/>
            <person name="Limenitakis J.P."/>
            <person name="Stecher B."/>
            <person name="McCoy K.D."/>
            <person name="Macpherson A.J."/>
        </authorList>
    </citation>
    <scope>NUCLEOTIDE SEQUENCE</scope>
    <source>
        <strain evidence="1">YL27</strain>
    </source>
</reference>
<dbReference type="GeneID" id="65537490"/>
<reference evidence="2 4" key="3">
    <citation type="submission" date="2019-04" db="EMBL/GenBank/DDBJ databases">
        <title>Microbes associate with the intestines of laboratory mice.</title>
        <authorList>
            <person name="Navarre W."/>
            <person name="Wong E."/>
            <person name="Huang K."/>
            <person name="Tropini C."/>
            <person name="Ng K."/>
            <person name="Yu B."/>
        </authorList>
    </citation>
    <scope>NUCLEOTIDE SEQUENCE [LARGE SCALE GENOMIC DNA]</scope>
    <source>
        <strain evidence="2 4">NM06_A21</strain>
    </source>
</reference>
<evidence type="ECO:0000313" key="2">
    <source>
        <dbReference type="EMBL" id="TGY74289.1"/>
    </source>
</evidence>
<evidence type="ECO:0000313" key="3">
    <source>
        <dbReference type="Proteomes" id="UP000186351"/>
    </source>
</evidence>
<evidence type="ECO:0000313" key="1">
    <source>
        <dbReference type="EMBL" id="ANU64270.1"/>
    </source>
</evidence>
<name>A0A1B1SC32_9BACT</name>
<dbReference type="STRING" id="1796646.A4V02_11465"/>
<dbReference type="RefSeq" id="WP_068961556.1">
    <property type="nucleotide sequence ID" value="NZ_CAMRAI010000023.1"/>
</dbReference>
<protein>
    <submittedName>
        <fullName evidence="1">Uncharacterized protein</fullName>
    </submittedName>
</protein>